<protein>
    <submittedName>
        <fullName evidence="1">Uncharacterized protein</fullName>
    </submittedName>
</protein>
<reference evidence="1 2" key="1">
    <citation type="submission" date="2018-05" db="EMBL/GenBank/DDBJ databases">
        <title>Leucothrix arctica sp. nov., isolated from Arctic seawater.</title>
        <authorList>
            <person name="Choi A."/>
            <person name="Baek K."/>
        </authorList>
    </citation>
    <scope>NUCLEOTIDE SEQUENCE [LARGE SCALE GENOMIC DNA]</scope>
    <source>
        <strain evidence="1 2">JCM 18388</strain>
    </source>
</reference>
<dbReference type="Proteomes" id="UP000245539">
    <property type="component" value="Unassembled WGS sequence"/>
</dbReference>
<organism evidence="1 2">
    <name type="scientific">Leucothrix pacifica</name>
    <dbReference type="NCBI Taxonomy" id="1247513"/>
    <lineage>
        <taxon>Bacteria</taxon>
        <taxon>Pseudomonadati</taxon>
        <taxon>Pseudomonadota</taxon>
        <taxon>Gammaproteobacteria</taxon>
        <taxon>Thiotrichales</taxon>
        <taxon>Thiotrichaceae</taxon>
        <taxon>Leucothrix</taxon>
    </lineage>
</organism>
<proteinExistence type="predicted"/>
<comment type="caution">
    <text evidence="1">The sequence shown here is derived from an EMBL/GenBank/DDBJ whole genome shotgun (WGS) entry which is preliminary data.</text>
</comment>
<dbReference type="AlphaFoldDB" id="A0A317CVA0"/>
<accession>A0A317CVA0</accession>
<gene>
    <name evidence="1" type="ORF">DKW60_01040</name>
</gene>
<evidence type="ECO:0000313" key="2">
    <source>
        <dbReference type="Proteomes" id="UP000245539"/>
    </source>
</evidence>
<sequence length="61" mass="7128">MLTFISINYTKDIKSKNNNIEYPQCIRDPAMDPWQSHQDLSDQTIVRLISQKQLPPKQLAL</sequence>
<dbReference type="EMBL" id="QGKM01000003">
    <property type="protein sequence ID" value="PWR00441.1"/>
    <property type="molecule type" value="Genomic_DNA"/>
</dbReference>
<keyword evidence="2" id="KW-1185">Reference proteome</keyword>
<evidence type="ECO:0000313" key="1">
    <source>
        <dbReference type="EMBL" id="PWR00441.1"/>
    </source>
</evidence>
<name>A0A317CVA0_9GAMM</name>